<sequence>MSPISVAAADLRGDRLVVYSSSQTRDGFWITNGEFELLAPASSDQELGAAVLRMLDASRSQVRTPNLRGPSPFSPVLEALGLRSWSAYARGLLHVHIEREGRSVKVAPSRNGGSREGLVGIVEDTVLLSDPSAESLGSAVRAAFADCS</sequence>
<name>A0ABU9WXE7_9MICC</name>
<organism evidence="1 2">
    <name type="scientific">Sinomonas halotolerans</name>
    <dbReference type="NCBI Taxonomy" id="1644133"/>
    <lineage>
        <taxon>Bacteria</taxon>
        <taxon>Bacillati</taxon>
        <taxon>Actinomycetota</taxon>
        <taxon>Actinomycetes</taxon>
        <taxon>Micrococcales</taxon>
        <taxon>Micrococcaceae</taxon>
        <taxon>Sinomonas</taxon>
    </lineage>
</organism>
<dbReference type="EMBL" id="JBDFRB010000003">
    <property type="protein sequence ID" value="MEN2743858.1"/>
    <property type="molecule type" value="Genomic_DNA"/>
</dbReference>
<dbReference type="InterPro" id="IPR037891">
    <property type="entry name" value="Cdil-like_sf"/>
</dbReference>
<dbReference type="SUPFAM" id="SSF160207">
    <property type="entry name" value="NMB0488-like"/>
    <property type="match status" value="1"/>
</dbReference>
<reference evidence="1 2" key="1">
    <citation type="submission" date="2024-05" db="EMBL/GenBank/DDBJ databases">
        <title>Sinomonas sp. nov., isolated from a waste landfill.</title>
        <authorList>
            <person name="Zhao Y."/>
        </authorList>
    </citation>
    <scope>NUCLEOTIDE SEQUENCE [LARGE SCALE GENOMIC DNA]</scope>
    <source>
        <strain evidence="1 2">CCTCC AB2014300</strain>
    </source>
</reference>
<dbReference type="Gene3D" id="3.40.1590.10">
    <property type="entry name" value="NMB0488-like"/>
    <property type="match status" value="1"/>
</dbReference>
<comment type="caution">
    <text evidence="1">The sequence shown here is derived from an EMBL/GenBank/DDBJ whole genome shotgun (WGS) entry which is preliminary data.</text>
</comment>
<proteinExistence type="predicted"/>
<dbReference type="RefSeq" id="WP_345883453.1">
    <property type="nucleotide sequence ID" value="NZ_JBDFRB010000003.1"/>
</dbReference>
<keyword evidence="2" id="KW-1185">Reference proteome</keyword>
<dbReference type="Proteomes" id="UP001422074">
    <property type="component" value="Unassembled WGS sequence"/>
</dbReference>
<evidence type="ECO:0000313" key="1">
    <source>
        <dbReference type="EMBL" id="MEN2743858.1"/>
    </source>
</evidence>
<protein>
    <recommendedName>
        <fullName evidence="3">DUF1854 domain-containing protein</fullName>
    </recommendedName>
</protein>
<gene>
    <name evidence="1" type="ORF">ABCQ75_04810</name>
</gene>
<evidence type="ECO:0000313" key="2">
    <source>
        <dbReference type="Proteomes" id="UP001422074"/>
    </source>
</evidence>
<evidence type="ECO:0008006" key="3">
    <source>
        <dbReference type="Google" id="ProtNLM"/>
    </source>
</evidence>
<accession>A0ABU9WXE7</accession>